<sequence>MGDEYHFIEYTRIQLLQFFIITTALAVHLDFPFRRIRNAPIGIAPLMRLFSLFHFYQPPEQISLSTMRKGDYRNISSMYQIVFIPQCVKQKEVTIQMVIVIDHIIGLTTGLVFEDDDIKLSNFARLRTLFNVSPHL</sequence>
<organism evidence="2 3">
    <name type="scientific">Caerostris extrusa</name>
    <name type="common">Bark spider</name>
    <name type="synonym">Caerostris bankana</name>
    <dbReference type="NCBI Taxonomy" id="172846"/>
    <lineage>
        <taxon>Eukaryota</taxon>
        <taxon>Metazoa</taxon>
        <taxon>Ecdysozoa</taxon>
        <taxon>Arthropoda</taxon>
        <taxon>Chelicerata</taxon>
        <taxon>Arachnida</taxon>
        <taxon>Araneae</taxon>
        <taxon>Araneomorphae</taxon>
        <taxon>Entelegynae</taxon>
        <taxon>Araneoidea</taxon>
        <taxon>Araneidae</taxon>
        <taxon>Caerostris</taxon>
    </lineage>
</organism>
<dbReference type="AlphaFoldDB" id="A0AAV4RQR8"/>
<protein>
    <submittedName>
        <fullName evidence="2">Uncharacterized protein</fullName>
    </submittedName>
</protein>
<keyword evidence="3" id="KW-1185">Reference proteome</keyword>
<evidence type="ECO:0000313" key="2">
    <source>
        <dbReference type="EMBL" id="GIY22655.1"/>
    </source>
</evidence>
<keyword evidence="1" id="KW-0812">Transmembrane</keyword>
<feature type="transmembrane region" description="Helical" evidence="1">
    <location>
        <begin position="12"/>
        <end position="31"/>
    </location>
</feature>
<proteinExistence type="predicted"/>
<dbReference type="Proteomes" id="UP001054945">
    <property type="component" value="Unassembled WGS sequence"/>
</dbReference>
<evidence type="ECO:0000256" key="1">
    <source>
        <dbReference type="SAM" id="Phobius"/>
    </source>
</evidence>
<name>A0AAV4RQR8_CAEEX</name>
<gene>
    <name evidence="2" type="ORF">CEXT_368291</name>
</gene>
<keyword evidence="1" id="KW-1133">Transmembrane helix</keyword>
<comment type="caution">
    <text evidence="2">The sequence shown here is derived from an EMBL/GenBank/DDBJ whole genome shotgun (WGS) entry which is preliminary data.</text>
</comment>
<dbReference type="EMBL" id="BPLR01008180">
    <property type="protein sequence ID" value="GIY22655.1"/>
    <property type="molecule type" value="Genomic_DNA"/>
</dbReference>
<reference evidence="2 3" key="1">
    <citation type="submission" date="2021-06" db="EMBL/GenBank/DDBJ databases">
        <title>Caerostris extrusa draft genome.</title>
        <authorList>
            <person name="Kono N."/>
            <person name="Arakawa K."/>
        </authorList>
    </citation>
    <scope>NUCLEOTIDE SEQUENCE [LARGE SCALE GENOMIC DNA]</scope>
</reference>
<accession>A0AAV4RQR8</accession>
<keyword evidence="1" id="KW-0472">Membrane</keyword>
<evidence type="ECO:0000313" key="3">
    <source>
        <dbReference type="Proteomes" id="UP001054945"/>
    </source>
</evidence>